<comment type="caution">
    <text evidence="6">The sequence shown here is derived from an EMBL/GenBank/DDBJ whole genome shotgun (WGS) entry which is preliminary data.</text>
</comment>
<evidence type="ECO:0000259" key="5">
    <source>
        <dbReference type="PROSITE" id="PS50921"/>
    </source>
</evidence>
<dbReference type="Gene3D" id="3.30.450.40">
    <property type="match status" value="1"/>
</dbReference>
<organism evidence="6 7">
    <name type="scientific">Flexivirga oryzae</name>
    <dbReference type="NCBI Taxonomy" id="1794944"/>
    <lineage>
        <taxon>Bacteria</taxon>
        <taxon>Bacillati</taxon>
        <taxon>Actinomycetota</taxon>
        <taxon>Actinomycetes</taxon>
        <taxon>Micrococcales</taxon>
        <taxon>Dermacoccaceae</taxon>
        <taxon>Flexivirga</taxon>
    </lineage>
</organism>
<dbReference type="InterPro" id="IPR012074">
    <property type="entry name" value="GAF_ANTAR"/>
</dbReference>
<evidence type="ECO:0000313" key="7">
    <source>
        <dbReference type="Proteomes" id="UP000559182"/>
    </source>
</evidence>
<accession>A0A839N9V5</accession>
<dbReference type="SUPFAM" id="SSF52172">
    <property type="entry name" value="CheY-like"/>
    <property type="match status" value="1"/>
</dbReference>
<dbReference type="InterPro" id="IPR003018">
    <property type="entry name" value="GAF"/>
</dbReference>
<dbReference type="InterPro" id="IPR005561">
    <property type="entry name" value="ANTAR"/>
</dbReference>
<dbReference type="RefSeq" id="WP_183319772.1">
    <property type="nucleotide sequence ID" value="NZ_JACHVQ010000001.1"/>
</dbReference>
<proteinExistence type="predicted"/>
<dbReference type="AlphaFoldDB" id="A0A839N9V5"/>
<keyword evidence="4" id="KW-0804">Transcription</keyword>
<keyword evidence="7" id="KW-1185">Reference proteome</keyword>
<keyword evidence="2" id="KW-0418">Kinase</keyword>
<protein>
    <submittedName>
        <fullName evidence="6">GAF domain-containing protein</fullName>
    </submittedName>
</protein>
<keyword evidence="3" id="KW-0805">Transcription regulation</keyword>
<dbReference type="SUPFAM" id="SSF55781">
    <property type="entry name" value="GAF domain-like"/>
    <property type="match status" value="1"/>
</dbReference>
<dbReference type="Pfam" id="PF03861">
    <property type="entry name" value="ANTAR"/>
    <property type="match status" value="1"/>
</dbReference>
<dbReference type="SMART" id="SM00065">
    <property type="entry name" value="GAF"/>
    <property type="match status" value="1"/>
</dbReference>
<dbReference type="Gene3D" id="1.10.10.10">
    <property type="entry name" value="Winged helix-like DNA-binding domain superfamily/Winged helix DNA-binding domain"/>
    <property type="match status" value="1"/>
</dbReference>
<dbReference type="SMART" id="SM01012">
    <property type="entry name" value="ANTAR"/>
    <property type="match status" value="1"/>
</dbReference>
<evidence type="ECO:0000256" key="4">
    <source>
        <dbReference type="ARBA" id="ARBA00023163"/>
    </source>
</evidence>
<reference evidence="6 7" key="1">
    <citation type="submission" date="2020-08" db="EMBL/GenBank/DDBJ databases">
        <title>Sequencing the genomes of 1000 actinobacteria strains.</title>
        <authorList>
            <person name="Klenk H.-P."/>
        </authorList>
    </citation>
    <scope>NUCLEOTIDE SEQUENCE [LARGE SCALE GENOMIC DNA]</scope>
    <source>
        <strain evidence="6 7">DSM 105369</strain>
    </source>
</reference>
<sequence>MDAQEFADLAAQFNAAQDLAATAHEVVEQGRLTLGADHAGITLIEARNRLRTVGTDDPVVLEADRLQYALDEGPCNDSAWQGETLASSRIAEDPRWPTWGRSAAQLGLVSALAGELTDTGGRRLGCLNLYWRSPRDFTGDDRSYIQIFTTHAAIALASSMRDAQLNTALDARKVIGQAQGILMERHSLRADQAFEVLRRYSQNHNIKLREVAEFLVTARALPTSRAQVRTTLDREKRASG</sequence>
<dbReference type="GO" id="GO:0003723">
    <property type="term" value="F:RNA binding"/>
    <property type="evidence" value="ECO:0007669"/>
    <property type="project" value="InterPro"/>
</dbReference>
<gene>
    <name evidence="6" type="ORF">FHU39_001495</name>
</gene>
<dbReference type="InterPro" id="IPR011006">
    <property type="entry name" value="CheY-like_superfamily"/>
</dbReference>
<dbReference type="Pfam" id="PF13185">
    <property type="entry name" value="GAF_2"/>
    <property type="match status" value="1"/>
</dbReference>
<dbReference type="EMBL" id="JACHVQ010000001">
    <property type="protein sequence ID" value="MBB2891511.1"/>
    <property type="molecule type" value="Genomic_DNA"/>
</dbReference>
<keyword evidence="1" id="KW-0808">Transferase</keyword>
<dbReference type="PROSITE" id="PS50921">
    <property type="entry name" value="ANTAR"/>
    <property type="match status" value="1"/>
</dbReference>
<dbReference type="PIRSF" id="PIRSF036625">
    <property type="entry name" value="GAF_ANTAR"/>
    <property type="match status" value="1"/>
</dbReference>
<evidence type="ECO:0000256" key="3">
    <source>
        <dbReference type="ARBA" id="ARBA00023015"/>
    </source>
</evidence>
<dbReference type="Proteomes" id="UP000559182">
    <property type="component" value="Unassembled WGS sequence"/>
</dbReference>
<evidence type="ECO:0000256" key="2">
    <source>
        <dbReference type="ARBA" id="ARBA00022777"/>
    </source>
</evidence>
<evidence type="ECO:0000313" key="6">
    <source>
        <dbReference type="EMBL" id="MBB2891511.1"/>
    </source>
</evidence>
<dbReference type="GO" id="GO:0016301">
    <property type="term" value="F:kinase activity"/>
    <property type="evidence" value="ECO:0007669"/>
    <property type="project" value="UniProtKB-KW"/>
</dbReference>
<name>A0A839N9V5_9MICO</name>
<dbReference type="InterPro" id="IPR036388">
    <property type="entry name" value="WH-like_DNA-bd_sf"/>
</dbReference>
<feature type="domain" description="ANTAR" evidence="5">
    <location>
        <begin position="155"/>
        <end position="216"/>
    </location>
</feature>
<dbReference type="InterPro" id="IPR029016">
    <property type="entry name" value="GAF-like_dom_sf"/>
</dbReference>
<evidence type="ECO:0000256" key="1">
    <source>
        <dbReference type="ARBA" id="ARBA00022679"/>
    </source>
</evidence>